<dbReference type="AlphaFoldDB" id="A0A066WEN8"/>
<dbReference type="Proteomes" id="UP000027361">
    <property type="component" value="Unassembled WGS sequence"/>
</dbReference>
<dbReference type="GO" id="GO:0019005">
    <property type="term" value="C:SCF ubiquitin ligase complex"/>
    <property type="evidence" value="ECO:0007669"/>
    <property type="project" value="TreeGrafter"/>
</dbReference>
<accession>A0A066WEN8</accession>
<feature type="region of interest" description="Disordered" evidence="1">
    <location>
        <begin position="215"/>
        <end position="241"/>
    </location>
</feature>
<dbReference type="InParanoid" id="A0A066WEN8"/>
<evidence type="ECO:0008006" key="4">
    <source>
        <dbReference type="Google" id="ProtNLM"/>
    </source>
</evidence>
<dbReference type="GO" id="GO:0031146">
    <property type="term" value="P:SCF-dependent proteasomal ubiquitin-dependent protein catabolic process"/>
    <property type="evidence" value="ECO:0007669"/>
    <property type="project" value="TreeGrafter"/>
</dbReference>
<comment type="caution">
    <text evidence="2">The sequence shown here is derived from an EMBL/GenBank/DDBJ whole genome shotgun (WGS) entry which is preliminary data.</text>
</comment>
<gene>
    <name evidence="2" type="ORF">K437DRAFT_254418</name>
</gene>
<reference evidence="2 3" key="1">
    <citation type="submission" date="2014-05" db="EMBL/GenBank/DDBJ databases">
        <title>Draft genome sequence of a rare smut relative, Tilletiaria anomala UBC 951.</title>
        <authorList>
            <consortium name="DOE Joint Genome Institute"/>
            <person name="Toome M."/>
            <person name="Kuo A."/>
            <person name="Henrissat B."/>
            <person name="Lipzen A."/>
            <person name="Tritt A."/>
            <person name="Yoshinaga Y."/>
            <person name="Zane M."/>
            <person name="Barry K."/>
            <person name="Grigoriev I.V."/>
            <person name="Spatafora J.W."/>
            <person name="Aimea M.C."/>
        </authorList>
    </citation>
    <scope>NUCLEOTIDE SEQUENCE [LARGE SCALE GENOMIC DNA]</scope>
    <source>
        <strain evidence="2 3">UBC 951</strain>
    </source>
</reference>
<dbReference type="Gene3D" id="3.80.10.10">
    <property type="entry name" value="Ribonuclease Inhibitor"/>
    <property type="match status" value="1"/>
</dbReference>
<dbReference type="OMA" id="WLPASIP"/>
<feature type="compositionally biased region" description="Polar residues" evidence="1">
    <location>
        <begin position="44"/>
        <end position="61"/>
    </location>
</feature>
<name>A0A066WEN8_TILAU</name>
<dbReference type="OrthoDB" id="550575at2759"/>
<dbReference type="RefSeq" id="XP_013245081.1">
    <property type="nucleotide sequence ID" value="XM_013389627.1"/>
</dbReference>
<evidence type="ECO:0000313" key="3">
    <source>
        <dbReference type="Proteomes" id="UP000027361"/>
    </source>
</evidence>
<dbReference type="EMBL" id="JMSN01000012">
    <property type="protein sequence ID" value="KDN52231.1"/>
    <property type="molecule type" value="Genomic_DNA"/>
</dbReference>
<feature type="compositionally biased region" description="Low complexity" evidence="1">
    <location>
        <begin position="26"/>
        <end position="39"/>
    </location>
</feature>
<dbReference type="InterPro" id="IPR001611">
    <property type="entry name" value="Leu-rich_rpt"/>
</dbReference>
<dbReference type="STRING" id="1037660.A0A066WEN8"/>
<sequence length="842" mass="91340">MTKGKQPPPAVVVTKVIRKAPGTTNPSSTSLPSSSSLQSRFKRTQSGTSGNYGMHRSASSSNKRRKVTHNSLPQEKLSIRAEDILGSADKEDAIKSLYGPQPRTSAISSRVLPYTIDERHFAPTTQFSPRAEPLSLADMCIRAAAHRFDSHVLPLGVERPIAGEEEQKEKERNGPNGAGNILEKARVAVRKPPPKYRARTGLFNYDEGADQDYAGETVSESSSGTGGKSRRHGRQDGDGLRITQHERLQREWHLLVTKEFWHLRNAYLLRSHLPPSFFPRLQEALLQHNPRCLTRHVLATYFVLGREDVKLTSSIDALSNNPWWPATLLSLILAPGSATINSSASLDASFDGNASCSGHSTAAAQQALRSLRLEGLTRISTGTLGGFFRAYRSGQHLRTVSLRGCVGIGASAMAALVSSSSGCGRVLKSINLDHTDIGPEGLEELIKGAGAQLEVLKVSSVERLNDETVIALLQRCKEHASKADPPFVPLAKLRTLKARKTAIGDVAISSLLWLCAESIENINIANTQIAHRGNFALLALALGLPGYEGQASVAPSDISSMRSPTRVRKLVLSGLLCYPSSFHKFIHALCLHPASDSAGTASSPDWSVSDCRLETLVLDDMRMSLSHPDSARRLEEHGLSAEALESVRTALLPVLRARASIMTQSSAGAAAFRPLMDRISLAANARLGSRSGAIVRGNAFEEEVMHRFVRDVGRVCRRLDLGGITIGVEDVPFAVDSQEEQEGEGVDGVHALSSGSKRDVRQARCTLQELIIHADVQDEVLDAIEQGCTALRRLDLAGSHASPERVDAILVKNRFLTELDLTLCRGIARGERRDYFAVRAAC</sequence>
<protein>
    <recommendedName>
        <fullName evidence="4">RNI-like protein</fullName>
    </recommendedName>
</protein>
<evidence type="ECO:0000313" key="2">
    <source>
        <dbReference type="EMBL" id="KDN52231.1"/>
    </source>
</evidence>
<organism evidence="2 3">
    <name type="scientific">Tilletiaria anomala (strain ATCC 24038 / CBS 436.72 / UBC 951)</name>
    <dbReference type="NCBI Taxonomy" id="1037660"/>
    <lineage>
        <taxon>Eukaryota</taxon>
        <taxon>Fungi</taxon>
        <taxon>Dikarya</taxon>
        <taxon>Basidiomycota</taxon>
        <taxon>Ustilaginomycotina</taxon>
        <taxon>Exobasidiomycetes</taxon>
        <taxon>Georgefischeriales</taxon>
        <taxon>Tilletiariaceae</taxon>
        <taxon>Tilletiaria</taxon>
    </lineage>
</organism>
<dbReference type="InterPro" id="IPR032675">
    <property type="entry name" value="LRR_dom_sf"/>
</dbReference>
<dbReference type="GeneID" id="25263858"/>
<dbReference type="SUPFAM" id="SSF52047">
    <property type="entry name" value="RNI-like"/>
    <property type="match status" value="1"/>
</dbReference>
<feature type="region of interest" description="Disordered" evidence="1">
    <location>
        <begin position="163"/>
        <end position="182"/>
    </location>
</feature>
<dbReference type="HOGENOM" id="CLU_338074_0_0_1"/>
<feature type="region of interest" description="Disordered" evidence="1">
    <location>
        <begin position="18"/>
        <end position="75"/>
    </location>
</feature>
<dbReference type="PANTHER" id="PTHR13318">
    <property type="entry name" value="PARTNER OF PAIRED, ISOFORM B-RELATED"/>
    <property type="match status" value="1"/>
</dbReference>
<feature type="compositionally biased region" description="Basic and acidic residues" evidence="1">
    <location>
        <begin position="163"/>
        <end position="173"/>
    </location>
</feature>
<keyword evidence="3" id="KW-1185">Reference proteome</keyword>
<dbReference type="Pfam" id="PF13516">
    <property type="entry name" value="LRR_6"/>
    <property type="match status" value="1"/>
</dbReference>
<proteinExistence type="predicted"/>
<evidence type="ECO:0000256" key="1">
    <source>
        <dbReference type="SAM" id="MobiDB-lite"/>
    </source>
</evidence>